<name>A0A927IEY1_9ACTN</name>
<dbReference type="EMBL" id="JACXYU010000014">
    <property type="protein sequence ID" value="MBD3934184.1"/>
    <property type="molecule type" value="Genomic_DNA"/>
</dbReference>
<reference evidence="2" key="1">
    <citation type="submission" date="2020-09" db="EMBL/GenBank/DDBJ databases">
        <title>Secondary metabolite and genome analysis of marine Streptomyces chumphonensis KK1-2T.</title>
        <authorList>
            <person name="Phongsopitanun W."/>
            <person name="Kanchanasin P."/>
            <person name="Pittayakhajonwut P."/>
            <person name="Suwanborirux K."/>
            <person name="Tanasupawat S."/>
        </authorList>
    </citation>
    <scope>NUCLEOTIDE SEQUENCE</scope>
    <source>
        <strain evidence="2">KK1-2</strain>
    </source>
</reference>
<dbReference type="CDD" id="cd02440">
    <property type="entry name" value="AdoMet_MTases"/>
    <property type="match status" value="1"/>
</dbReference>
<dbReference type="PANTHER" id="PTHR45036:SF1">
    <property type="entry name" value="METHYLTRANSFERASE LIKE 7A"/>
    <property type="match status" value="1"/>
</dbReference>
<sequence>MTGRSRPVFARLYARLAGPALERAGVDAYRRSLLAGLDGEVVEIGAGNGLNFPHYPASVRRVVAVEPERHLRAMAGRAARTAPVPVDVVDGAAEGLPFPDGAFDAAVACLVLCSVADQERALREVRRVLRPGGELRFFEHVRSESPGMRRVQGVLDATLWPRLMGGCHTGRDTGAAIAAAGFEVTGLRRLRFPATARATPSSGHILGTAVRP</sequence>
<organism evidence="2 3">
    <name type="scientific">Streptomyces chumphonensis</name>
    <dbReference type="NCBI Taxonomy" id="1214925"/>
    <lineage>
        <taxon>Bacteria</taxon>
        <taxon>Bacillati</taxon>
        <taxon>Actinomycetota</taxon>
        <taxon>Actinomycetes</taxon>
        <taxon>Kitasatosporales</taxon>
        <taxon>Streptomycetaceae</taxon>
        <taxon>Streptomyces</taxon>
    </lineage>
</organism>
<dbReference type="Gene3D" id="3.40.50.150">
    <property type="entry name" value="Vaccinia Virus protein VP39"/>
    <property type="match status" value="1"/>
</dbReference>
<dbReference type="AlphaFoldDB" id="A0A927IEY1"/>
<keyword evidence="3" id="KW-1185">Reference proteome</keyword>
<keyword evidence="2" id="KW-0489">Methyltransferase</keyword>
<gene>
    <name evidence="2" type="ORF">IF129_21805</name>
</gene>
<dbReference type="Proteomes" id="UP000632289">
    <property type="component" value="Unassembled WGS sequence"/>
</dbReference>
<evidence type="ECO:0000313" key="3">
    <source>
        <dbReference type="Proteomes" id="UP000632289"/>
    </source>
</evidence>
<dbReference type="InterPro" id="IPR052356">
    <property type="entry name" value="Thiol_S-MT"/>
</dbReference>
<dbReference type="Pfam" id="PF08241">
    <property type="entry name" value="Methyltransf_11"/>
    <property type="match status" value="1"/>
</dbReference>
<proteinExistence type="predicted"/>
<protein>
    <submittedName>
        <fullName evidence="2">Methyltransferase domain-containing protein</fullName>
    </submittedName>
</protein>
<dbReference type="SUPFAM" id="SSF53335">
    <property type="entry name" value="S-adenosyl-L-methionine-dependent methyltransferases"/>
    <property type="match status" value="1"/>
</dbReference>
<comment type="caution">
    <text evidence="2">The sequence shown here is derived from an EMBL/GenBank/DDBJ whole genome shotgun (WGS) entry which is preliminary data.</text>
</comment>
<dbReference type="GO" id="GO:0008757">
    <property type="term" value="F:S-adenosylmethionine-dependent methyltransferase activity"/>
    <property type="evidence" value="ECO:0007669"/>
    <property type="project" value="InterPro"/>
</dbReference>
<evidence type="ECO:0000313" key="2">
    <source>
        <dbReference type="EMBL" id="MBD3934184.1"/>
    </source>
</evidence>
<dbReference type="InterPro" id="IPR029063">
    <property type="entry name" value="SAM-dependent_MTases_sf"/>
</dbReference>
<evidence type="ECO:0000259" key="1">
    <source>
        <dbReference type="Pfam" id="PF08241"/>
    </source>
</evidence>
<feature type="domain" description="Methyltransferase type 11" evidence="1">
    <location>
        <begin position="42"/>
        <end position="136"/>
    </location>
</feature>
<dbReference type="GO" id="GO:0032259">
    <property type="term" value="P:methylation"/>
    <property type="evidence" value="ECO:0007669"/>
    <property type="project" value="UniProtKB-KW"/>
</dbReference>
<accession>A0A927IEY1</accession>
<dbReference type="InterPro" id="IPR013216">
    <property type="entry name" value="Methyltransf_11"/>
</dbReference>
<dbReference type="PANTHER" id="PTHR45036">
    <property type="entry name" value="METHYLTRANSFERASE LIKE 7B"/>
    <property type="match status" value="1"/>
</dbReference>
<keyword evidence="2" id="KW-0808">Transferase</keyword>